<proteinExistence type="predicted"/>
<dbReference type="InterPro" id="IPR020471">
    <property type="entry name" value="AKR"/>
</dbReference>
<gene>
    <name evidence="2" type="ORF">FAD_0244</name>
</gene>
<dbReference type="InterPro" id="IPR036812">
    <property type="entry name" value="NAD(P)_OxRdtase_dom_sf"/>
</dbReference>
<dbReference type="Proteomes" id="UP000192050">
    <property type="component" value="Chromosome"/>
</dbReference>
<evidence type="ECO:0000313" key="2">
    <source>
        <dbReference type="EMBL" id="ARD84168.1"/>
    </source>
</evidence>
<organism evidence="2 3">
    <name type="scientific">Ferroplasma acidiphilum</name>
    <dbReference type="NCBI Taxonomy" id="74969"/>
    <lineage>
        <taxon>Archaea</taxon>
        <taxon>Methanobacteriati</taxon>
        <taxon>Thermoplasmatota</taxon>
        <taxon>Thermoplasmata</taxon>
        <taxon>Thermoplasmatales</taxon>
        <taxon>Ferroplasmaceae</taxon>
        <taxon>Ferroplasma</taxon>
    </lineage>
</organism>
<dbReference type="Gene3D" id="3.20.20.100">
    <property type="entry name" value="NADP-dependent oxidoreductase domain"/>
    <property type="match status" value="1"/>
</dbReference>
<dbReference type="Pfam" id="PF00248">
    <property type="entry name" value="Aldo_ket_red"/>
    <property type="match status" value="1"/>
</dbReference>
<dbReference type="InterPro" id="IPR023210">
    <property type="entry name" value="NADP_OxRdtase_dom"/>
</dbReference>
<dbReference type="PROSITE" id="PS00062">
    <property type="entry name" value="ALDOKETO_REDUCTASE_2"/>
    <property type="match status" value="1"/>
</dbReference>
<feature type="domain" description="NADP-dependent oxidoreductase" evidence="1">
    <location>
        <begin position="16"/>
        <end position="268"/>
    </location>
</feature>
<dbReference type="PIRSF" id="PIRSF000097">
    <property type="entry name" value="AKR"/>
    <property type="match status" value="1"/>
</dbReference>
<name>A0A1V0N205_9ARCH</name>
<dbReference type="EMBL" id="CP015363">
    <property type="protein sequence ID" value="ARD84168.1"/>
    <property type="molecule type" value="Genomic_DNA"/>
</dbReference>
<dbReference type="AlphaFoldDB" id="A0A1V0N205"/>
<dbReference type="PANTHER" id="PTHR43638:SF3">
    <property type="entry name" value="ALDEHYDE REDUCTASE"/>
    <property type="match status" value="1"/>
</dbReference>
<dbReference type="InterPro" id="IPR018170">
    <property type="entry name" value="Aldo/ket_reductase_CS"/>
</dbReference>
<dbReference type="KEGG" id="fai:FAD_0244"/>
<reference evidence="2 3" key="1">
    <citation type="submission" date="2011-10" db="EMBL/GenBank/DDBJ databases">
        <title>Metabolic and evolutionary patterns in the extreme acidophile Ferroplasma acidiphilum.</title>
        <authorList>
            <person name="Golyshina O.V."/>
            <person name="Kozyavkin S.A."/>
            <person name="Tatusov R.L."/>
            <person name="Slesarev A.I."/>
            <person name="Golyshin P.N."/>
        </authorList>
    </citation>
    <scope>NUCLEOTIDE SEQUENCE [LARGE SCALE GENOMIC DNA]</scope>
    <source>
        <strain evidence="3">Y</strain>
    </source>
</reference>
<dbReference type="PRINTS" id="PR00069">
    <property type="entry name" value="ALDKETRDTASE"/>
</dbReference>
<keyword evidence="3" id="KW-1185">Reference proteome</keyword>
<evidence type="ECO:0000259" key="1">
    <source>
        <dbReference type="Pfam" id="PF00248"/>
    </source>
</evidence>
<dbReference type="CDD" id="cd19072">
    <property type="entry name" value="AKR_AKR3F1-like"/>
    <property type="match status" value="1"/>
</dbReference>
<accession>A0A1V0N205</accession>
<dbReference type="SUPFAM" id="SSF51430">
    <property type="entry name" value="NAD(P)-linked oxidoreductase"/>
    <property type="match status" value="1"/>
</dbReference>
<dbReference type="PANTHER" id="PTHR43638">
    <property type="entry name" value="OXIDOREDUCTASE, ALDO/KETO REDUCTASE FAMILY PROTEIN"/>
    <property type="match status" value="1"/>
</dbReference>
<dbReference type="STRING" id="74969.FAD_0244"/>
<evidence type="ECO:0000313" key="3">
    <source>
        <dbReference type="Proteomes" id="UP000192050"/>
    </source>
</evidence>
<sequence>MGINMVKLGNKEVSSIGLGTYGMGGKNSPDYKNDAKEVEAIKYAITNGINLIDTAEYYGHGHSEELVGKAIKDFEREDLFIISKVWPVNLHYKDVINSAKESLKRLDTDYIDLYLIHWPNPKIPVKETLGAMGELLDSHLIRNIGVSNFDIANLTEAIDQLKHGKIIANEVEYNLENYYIEDDLIPFCEKNNIKIIGYSPLNQGRISSKINHVAKSLGMSSIQCTLGYLKKKSIPIPKASSISHINELVECMNIDLDENEYNRIKEAVRR</sequence>
<protein>
    <submittedName>
        <fullName evidence="2">Aldo/keto reductase</fullName>
    </submittedName>
</protein>
<dbReference type="GO" id="GO:0016491">
    <property type="term" value="F:oxidoreductase activity"/>
    <property type="evidence" value="ECO:0007669"/>
    <property type="project" value="InterPro"/>
</dbReference>